<comment type="similarity">
    <text evidence="1">Belongs to the 'GDXG' lipolytic enzyme family.</text>
</comment>
<dbReference type="OrthoDB" id="408631at2759"/>
<dbReference type="SUPFAM" id="SSF53474">
    <property type="entry name" value="alpha/beta-Hydrolases"/>
    <property type="match status" value="1"/>
</dbReference>
<dbReference type="AlphaFoldDB" id="A0A8K0DQJ4"/>
<dbReference type="EMBL" id="VOIH02000010">
    <property type="protein sequence ID" value="KAF3435380.1"/>
    <property type="molecule type" value="Genomic_DNA"/>
</dbReference>
<comment type="caution">
    <text evidence="3">The sequence shown here is derived from an EMBL/GenBank/DDBJ whole genome shotgun (WGS) entry which is preliminary data.</text>
</comment>
<protein>
    <recommendedName>
        <fullName evidence="2">Alpha/beta hydrolase fold-3 domain-containing protein</fullName>
    </recommendedName>
</protein>
<dbReference type="InterPro" id="IPR050466">
    <property type="entry name" value="Carboxylest/Gibb_receptor"/>
</dbReference>
<evidence type="ECO:0000313" key="4">
    <source>
        <dbReference type="Proteomes" id="UP000796880"/>
    </source>
</evidence>
<gene>
    <name evidence="3" type="ORF">FNV43_RR22469</name>
</gene>
<name>A0A8K0DQJ4_9ROSA</name>
<dbReference type="PANTHER" id="PTHR23024:SF582">
    <property type="entry name" value="CARBOXYLESTERASE 12-RELATED"/>
    <property type="match status" value="1"/>
</dbReference>
<evidence type="ECO:0000259" key="2">
    <source>
        <dbReference type="Pfam" id="PF07859"/>
    </source>
</evidence>
<accession>A0A8K0DQJ4</accession>
<dbReference type="InterPro" id="IPR029058">
    <property type="entry name" value="AB_hydrolase_fold"/>
</dbReference>
<dbReference type="Proteomes" id="UP000796880">
    <property type="component" value="Unassembled WGS sequence"/>
</dbReference>
<reference evidence="3" key="1">
    <citation type="submission" date="2020-03" db="EMBL/GenBank/DDBJ databases">
        <title>A high-quality chromosome-level genome assembly of a woody plant with both climbing and erect habits, Rhamnella rubrinervis.</title>
        <authorList>
            <person name="Lu Z."/>
            <person name="Yang Y."/>
            <person name="Zhu X."/>
            <person name="Sun Y."/>
        </authorList>
    </citation>
    <scope>NUCLEOTIDE SEQUENCE</scope>
    <source>
        <strain evidence="3">BYM</strain>
        <tissue evidence="3">Leaf</tissue>
    </source>
</reference>
<dbReference type="Pfam" id="PF07859">
    <property type="entry name" value="Abhydrolase_3"/>
    <property type="match status" value="1"/>
</dbReference>
<organism evidence="3 4">
    <name type="scientific">Rhamnella rubrinervis</name>
    <dbReference type="NCBI Taxonomy" id="2594499"/>
    <lineage>
        <taxon>Eukaryota</taxon>
        <taxon>Viridiplantae</taxon>
        <taxon>Streptophyta</taxon>
        <taxon>Embryophyta</taxon>
        <taxon>Tracheophyta</taxon>
        <taxon>Spermatophyta</taxon>
        <taxon>Magnoliopsida</taxon>
        <taxon>eudicotyledons</taxon>
        <taxon>Gunneridae</taxon>
        <taxon>Pentapetalae</taxon>
        <taxon>rosids</taxon>
        <taxon>fabids</taxon>
        <taxon>Rosales</taxon>
        <taxon>Rhamnaceae</taxon>
        <taxon>rhamnoid group</taxon>
        <taxon>Rhamneae</taxon>
        <taxon>Rhamnella</taxon>
    </lineage>
</organism>
<keyword evidence="4" id="KW-1185">Reference proteome</keyword>
<feature type="domain" description="Alpha/beta hydrolase fold-3" evidence="2">
    <location>
        <begin position="76"/>
        <end position="279"/>
    </location>
</feature>
<evidence type="ECO:0000256" key="1">
    <source>
        <dbReference type="ARBA" id="ARBA00010515"/>
    </source>
</evidence>
<dbReference type="PANTHER" id="PTHR23024">
    <property type="entry name" value="ARYLACETAMIDE DEACETYLASE"/>
    <property type="match status" value="1"/>
</dbReference>
<proteinExistence type="inferred from homology"/>
<sequence length="303" mass="33933">MEVTGNDADLLYDCRFFRVYKDGRAERFHPIHKTPPSDDPITGVRTKDVVISPEPAVSARAFLPKIYVPTRKLPVLFYIHGGGFCFESAFSPRVHSYVSSLATEADVIAVSVEYRLAPEHPIPACYEDSWAALEWVASHSKRNGPEPWLNDHADFHRVFVGGDSAGGNISHTIMARVGPTRLPGVKVVGSVLVHPFFGGKDDDQMWLYMCPENKGLEDPRLKPAAEDMARIGCKRVLVFVAEKDHLMVVGKRYVEELRKSGWGGTVEIEVNEGEEYVFFQKDDLKSTKSVALIKRFASFIKHV</sequence>
<dbReference type="InterPro" id="IPR013094">
    <property type="entry name" value="AB_hydrolase_3"/>
</dbReference>
<evidence type="ECO:0000313" key="3">
    <source>
        <dbReference type="EMBL" id="KAF3435380.1"/>
    </source>
</evidence>
<dbReference type="GO" id="GO:0016787">
    <property type="term" value="F:hydrolase activity"/>
    <property type="evidence" value="ECO:0007669"/>
    <property type="project" value="InterPro"/>
</dbReference>
<dbReference type="Gene3D" id="3.40.50.1820">
    <property type="entry name" value="alpha/beta hydrolase"/>
    <property type="match status" value="1"/>
</dbReference>